<organism evidence="2">
    <name type="scientific">hydrocarbon metagenome</name>
    <dbReference type="NCBI Taxonomy" id="938273"/>
    <lineage>
        <taxon>unclassified sequences</taxon>
        <taxon>metagenomes</taxon>
        <taxon>ecological metagenomes</taxon>
    </lineage>
</organism>
<protein>
    <submittedName>
        <fullName evidence="2">Histidinol phosphatase</fullName>
    </submittedName>
</protein>
<dbReference type="PANTHER" id="PTHR36928:SF1">
    <property type="entry name" value="PHOSPHATASE YCDX-RELATED"/>
    <property type="match status" value="1"/>
</dbReference>
<dbReference type="Pfam" id="PF02811">
    <property type="entry name" value="PHP"/>
    <property type="match status" value="1"/>
</dbReference>
<dbReference type="GO" id="GO:0008270">
    <property type="term" value="F:zinc ion binding"/>
    <property type="evidence" value="ECO:0007669"/>
    <property type="project" value="TreeGrafter"/>
</dbReference>
<evidence type="ECO:0000313" key="2">
    <source>
        <dbReference type="EMBL" id="KUG03846.1"/>
    </source>
</evidence>
<dbReference type="InterPro" id="IPR003141">
    <property type="entry name" value="Pol/His_phosphatase_N"/>
</dbReference>
<evidence type="ECO:0000259" key="1">
    <source>
        <dbReference type="SMART" id="SM00481"/>
    </source>
</evidence>
<gene>
    <name evidence="2" type="ORF">ASZ90_018743</name>
</gene>
<reference evidence="2" key="1">
    <citation type="journal article" date="2015" name="Proc. Natl. Acad. Sci. U.S.A.">
        <title>Networks of energetic and metabolic interactions define dynamics in microbial communities.</title>
        <authorList>
            <person name="Embree M."/>
            <person name="Liu J.K."/>
            <person name="Al-Bassam M.M."/>
            <person name="Zengler K."/>
        </authorList>
    </citation>
    <scope>NUCLEOTIDE SEQUENCE</scope>
</reference>
<accession>A0A0W8E608</accession>
<feature type="domain" description="Polymerase/histidinol phosphatase N-terminal" evidence="1">
    <location>
        <begin position="5"/>
        <end position="84"/>
    </location>
</feature>
<dbReference type="PANTHER" id="PTHR36928">
    <property type="entry name" value="PHOSPHATASE YCDX-RELATED"/>
    <property type="match status" value="1"/>
</dbReference>
<dbReference type="InterPro" id="IPR004013">
    <property type="entry name" value="PHP_dom"/>
</dbReference>
<comment type="caution">
    <text evidence="2">The sequence shown here is derived from an EMBL/GenBank/DDBJ whole genome shotgun (WGS) entry which is preliminary data.</text>
</comment>
<dbReference type="AlphaFoldDB" id="A0A0W8E608"/>
<dbReference type="GO" id="GO:0042578">
    <property type="term" value="F:phosphoric ester hydrolase activity"/>
    <property type="evidence" value="ECO:0007669"/>
    <property type="project" value="TreeGrafter"/>
</dbReference>
<proteinExistence type="predicted"/>
<dbReference type="InterPro" id="IPR016195">
    <property type="entry name" value="Pol/histidinol_Pase-like"/>
</dbReference>
<dbReference type="Gene3D" id="3.20.20.140">
    <property type="entry name" value="Metal-dependent hydrolases"/>
    <property type="match status" value="1"/>
</dbReference>
<dbReference type="InterPro" id="IPR050243">
    <property type="entry name" value="PHP_phosphatase"/>
</dbReference>
<sequence length="262" mass="29075">MKFYGDYHTHSRYSDGRQSVQDIVNAAVDKGLREVAITDHGPLAAVIGVKSADDYSRIRQEIEALPDQQSDITILLGAEANIRDLDGTLDIDADLIEELDILIAGLHPYTLPTTVKDGWNIMVQNSLRHLGRSFRDKAVTANTKAVVEVIYQNPELDILSHPGLFFKVDVEEVARACARNDVLFEINCGHKHPQISDIIEAERVGVDFIINSDSHFTATVGNLDYGSWVVDRLGIDEGTIANNRSGGGFKKWSKKAKYYAYS</sequence>
<dbReference type="GO" id="GO:0005829">
    <property type="term" value="C:cytosol"/>
    <property type="evidence" value="ECO:0007669"/>
    <property type="project" value="TreeGrafter"/>
</dbReference>
<dbReference type="SMART" id="SM00481">
    <property type="entry name" value="POLIIIAc"/>
    <property type="match status" value="1"/>
</dbReference>
<dbReference type="SUPFAM" id="SSF89550">
    <property type="entry name" value="PHP domain-like"/>
    <property type="match status" value="1"/>
</dbReference>
<name>A0A0W8E608_9ZZZZ</name>
<dbReference type="EMBL" id="LNQE01001866">
    <property type="protein sequence ID" value="KUG03846.1"/>
    <property type="molecule type" value="Genomic_DNA"/>
</dbReference>